<keyword evidence="8" id="KW-0067">ATP-binding</keyword>
<feature type="transmembrane region" description="Helical" evidence="17">
    <location>
        <begin position="106"/>
        <end position="124"/>
    </location>
</feature>
<evidence type="ECO:0000256" key="6">
    <source>
        <dbReference type="ARBA" id="ARBA00022723"/>
    </source>
</evidence>
<dbReference type="Gene3D" id="3.30.70.1230">
    <property type="entry name" value="Nucleotide cyclase"/>
    <property type="match status" value="1"/>
</dbReference>
<dbReference type="FunFam" id="3.30.70.1230:FF:000033">
    <property type="entry name" value="Adenylate cyclase"/>
    <property type="match status" value="1"/>
</dbReference>
<dbReference type="GO" id="GO:0005524">
    <property type="term" value="F:ATP binding"/>
    <property type="evidence" value="ECO:0007669"/>
    <property type="project" value="UniProtKB-KW"/>
</dbReference>
<sequence length="446" mass="48102">MSPSGGCPDDCRCGGDCTPRCPSDCRAVVQAGSGVRRQHYAESAARRKRALRITALLAAIISGGFIIVQLVIGAWSWQLEWVNISASIIFLIVPALQRFGELVPPITLIIAAYASIFASCWDVGTGLGSELFYLVAASLLVVLLGIEHIKLAAVLAGVAACLVIILEFSVPRNTGLEPAWVVSVAFILTTVSACGIVVATIWFTLRDTARAEIALEAEYTRSEALLANILPVSIADRLKQPGQKVIADRYDDAGVLFADIAGFTKLASHTPAHDLVKLLDRQYNAFDELAEKHGMEKIKVTGDSYMVVSGVPDATPDHIHALADFALDLAETAATLNDSQDQPMQIRIGFAAGPVVAGVVGSRRFFYDVWGDVVNLASRMESTGSVGRIQVPQAIYERLKEDFTLHERGEVDIKGKGVIRTWYLVGRNKSHAASQRSMGQRNGVDI</sequence>
<evidence type="ECO:0000256" key="4">
    <source>
        <dbReference type="ARBA" id="ARBA00021420"/>
    </source>
</evidence>
<dbReference type="Proteomes" id="UP000192284">
    <property type="component" value="Unassembled WGS sequence"/>
</dbReference>
<evidence type="ECO:0000256" key="13">
    <source>
        <dbReference type="ARBA" id="ARBA00023239"/>
    </source>
</evidence>
<evidence type="ECO:0000256" key="9">
    <source>
        <dbReference type="ARBA" id="ARBA00022842"/>
    </source>
</evidence>
<evidence type="ECO:0000256" key="16">
    <source>
        <dbReference type="ARBA" id="ARBA00064436"/>
    </source>
</evidence>
<gene>
    <name evidence="19" type="ORF">BST12_03125</name>
</gene>
<dbReference type="PANTHER" id="PTHR11920:SF335">
    <property type="entry name" value="GUANYLATE CYCLASE"/>
    <property type="match status" value="1"/>
</dbReference>
<dbReference type="InterPro" id="IPR050401">
    <property type="entry name" value="Cyclic_nucleotide_synthase"/>
</dbReference>
<keyword evidence="11" id="KW-0115">cAMP biosynthesis</keyword>
<evidence type="ECO:0000256" key="8">
    <source>
        <dbReference type="ARBA" id="ARBA00022840"/>
    </source>
</evidence>
<evidence type="ECO:0000256" key="12">
    <source>
        <dbReference type="ARBA" id="ARBA00023136"/>
    </source>
</evidence>
<feature type="transmembrane region" description="Helical" evidence="17">
    <location>
        <begin position="151"/>
        <end position="168"/>
    </location>
</feature>
<reference evidence="19 20" key="1">
    <citation type="submission" date="2017-02" db="EMBL/GenBank/DDBJ databases">
        <title>The new phylogeny of genus Mycobacterium.</title>
        <authorList>
            <person name="Tortoli E."/>
            <person name="Trovato A."/>
            <person name="Cirillo D.M."/>
        </authorList>
    </citation>
    <scope>NUCLEOTIDE SEQUENCE [LARGE SCALE GENOMIC DNA]</scope>
    <source>
        <strain evidence="19 20">DSM 45057</strain>
    </source>
</reference>
<dbReference type="GO" id="GO:0001653">
    <property type="term" value="F:peptide receptor activity"/>
    <property type="evidence" value="ECO:0007669"/>
    <property type="project" value="TreeGrafter"/>
</dbReference>
<proteinExistence type="predicted"/>
<keyword evidence="5 17" id="KW-0812">Transmembrane</keyword>
<dbReference type="SMART" id="SM00044">
    <property type="entry name" value="CYCc"/>
    <property type="match status" value="1"/>
</dbReference>
<evidence type="ECO:0000256" key="5">
    <source>
        <dbReference type="ARBA" id="ARBA00022692"/>
    </source>
</evidence>
<dbReference type="GO" id="GO:0004016">
    <property type="term" value="F:adenylate cyclase activity"/>
    <property type="evidence" value="ECO:0007669"/>
    <property type="project" value="UniProtKB-EC"/>
</dbReference>
<keyword evidence="9" id="KW-0460">Magnesium</keyword>
<keyword evidence="10 17" id="KW-1133">Transmembrane helix</keyword>
<keyword evidence="20" id="KW-1185">Reference proteome</keyword>
<feature type="transmembrane region" description="Helical" evidence="17">
    <location>
        <begin position="53"/>
        <end position="75"/>
    </location>
</feature>
<comment type="subunit">
    <text evidence="16">Homodimer. Can also exist as monomer.</text>
</comment>
<dbReference type="GO" id="GO:0006171">
    <property type="term" value="P:cAMP biosynthetic process"/>
    <property type="evidence" value="ECO:0007669"/>
    <property type="project" value="UniProtKB-KW"/>
</dbReference>
<evidence type="ECO:0000256" key="14">
    <source>
        <dbReference type="ARBA" id="ARBA00032597"/>
    </source>
</evidence>
<evidence type="ECO:0000259" key="18">
    <source>
        <dbReference type="PROSITE" id="PS50125"/>
    </source>
</evidence>
<dbReference type="GO" id="GO:0035556">
    <property type="term" value="P:intracellular signal transduction"/>
    <property type="evidence" value="ECO:0007669"/>
    <property type="project" value="InterPro"/>
</dbReference>
<evidence type="ECO:0000256" key="15">
    <source>
        <dbReference type="ARBA" id="ARBA00032637"/>
    </source>
</evidence>
<dbReference type="GO" id="GO:0004383">
    <property type="term" value="F:guanylate cyclase activity"/>
    <property type="evidence" value="ECO:0007669"/>
    <property type="project" value="TreeGrafter"/>
</dbReference>
<organism evidence="19 20">
    <name type="scientific">Mycobacterium angelicum</name>
    <dbReference type="NCBI Taxonomy" id="470074"/>
    <lineage>
        <taxon>Bacteria</taxon>
        <taxon>Bacillati</taxon>
        <taxon>Actinomycetota</taxon>
        <taxon>Actinomycetes</taxon>
        <taxon>Mycobacteriales</taxon>
        <taxon>Mycobacteriaceae</taxon>
        <taxon>Mycobacterium</taxon>
    </lineage>
</organism>
<dbReference type="CDD" id="cd07302">
    <property type="entry name" value="CHD"/>
    <property type="match status" value="1"/>
</dbReference>
<keyword evidence="6" id="KW-0479">Metal-binding</keyword>
<dbReference type="EC" id="4.6.1.1" evidence="3"/>
<keyword evidence="13" id="KW-0456">Lyase</keyword>
<dbReference type="InterPro" id="IPR001054">
    <property type="entry name" value="A/G_cyclase"/>
</dbReference>
<dbReference type="AlphaFoldDB" id="A0A1X0A5U7"/>
<keyword evidence="7" id="KW-0547">Nucleotide-binding</keyword>
<comment type="subcellular location">
    <subcellularLocation>
        <location evidence="2">Membrane</location>
    </subcellularLocation>
</comment>
<dbReference type="GO" id="GO:0005886">
    <property type="term" value="C:plasma membrane"/>
    <property type="evidence" value="ECO:0007669"/>
    <property type="project" value="TreeGrafter"/>
</dbReference>
<accession>A0A1X0A5U7</accession>
<evidence type="ECO:0000256" key="11">
    <source>
        <dbReference type="ARBA" id="ARBA00022998"/>
    </source>
</evidence>
<evidence type="ECO:0000256" key="1">
    <source>
        <dbReference type="ARBA" id="ARBA00001593"/>
    </source>
</evidence>
<dbReference type="InterPro" id="IPR029787">
    <property type="entry name" value="Nucleotide_cyclase"/>
</dbReference>
<dbReference type="GO" id="GO:0007168">
    <property type="term" value="P:receptor guanylyl cyclase signaling pathway"/>
    <property type="evidence" value="ECO:0007669"/>
    <property type="project" value="TreeGrafter"/>
</dbReference>
<evidence type="ECO:0000313" key="19">
    <source>
        <dbReference type="EMBL" id="ORA25440.1"/>
    </source>
</evidence>
<feature type="transmembrane region" description="Helical" evidence="17">
    <location>
        <begin position="180"/>
        <end position="205"/>
    </location>
</feature>
<dbReference type="EMBL" id="MVHE01000003">
    <property type="protein sequence ID" value="ORA25440.1"/>
    <property type="molecule type" value="Genomic_DNA"/>
</dbReference>
<dbReference type="InterPro" id="IPR048432">
    <property type="entry name" value="MASE7"/>
</dbReference>
<dbReference type="PANTHER" id="PTHR11920">
    <property type="entry name" value="GUANYLYL CYCLASE"/>
    <property type="match status" value="1"/>
</dbReference>
<comment type="caution">
    <text evidence="19">The sequence shown here is derived from an EMBL/GenBank/DDBJ whole genome shotgun (WGS) entry which is preliminary data.</text>
</comment>
<evidence type="ECO:0000256" key="17">
    <source>
        <dbReference type="SAM" id="Phobius"/>
    </source>
</evidence>
<evidence type="ECO:0000256" key="7">
    <source>
        <dbReference type="ARBA" id="ARBA00022741"/>
    </source>
</evidence>
<feature type="domain" description="Guanylate cyclase" evidence="18">
    <location>
        <begin position="254"/>
        <end position="381"/>
    </location>
</feature>
<evidence type="ECO:0000256" key="10">
    <source>
        <dbReference type="ARBA" id="ARBA00022989"/>
    </source>
</evidence>
<comment type="catalytic activity">
    <reaction evidence="1">
        <text>ATP = 3',5'-cyclic AMP + diphosphate</text>
        <dbReference type="Rhea" id="RHEA:15389"/>
        <dbReference type="ChEBI" id="CHEBI:30616"/>
        <dbReference type="ChEBI" id="CHEBI:33019"/>
        <dbReference type="ChEBI" id="CHEBI:58165"/>
        <dbReference type="EC" id="4.6.1.1"/>
    </reaction>
</comment>
<dbReference type="Pfam" id="PF00211">
    <property type="entry name" value="Guanylate_cyc"/>
    <property type="match status" value="1"/>
</dbReference>
<dbReference type="Pfam" id="PF20967">
    <property type="entry name" value="MASE7"/>
    <property type="match status" value="1"/>
</dbReference>
<name>A0A1X0A5U7_MYCAN</name>
<dbReference type="GO" id="GO:0046872">
    <property type="term" value="F:metal ion binding"/>
    <property type="evidence" value="ECO:0007669"/>
    <property type="project" value="UniProtKB-KW"/>
</dbReference>
<protein>
    <recommendedName>
        <fullName evidence="4">Adenylate cyclase</fullName>
        <ecNumber evidence="3">4.6.1.1</ecNumber>
    </recommendedName>
    <alternativeName>
        <fullName evidence="14">ATP pyrophosphate-lyase</fullName>
    </alternativeName>
    <alternativeName>
        <fullName evidence="15">Adenylyl cyclase</fullName>
    </alternativeName>
</protein>
<feature type="transmembrane region" description="Helical" evidence="17">
    <location>
        <begin position="130"/>
        <end position="146"/>
    </location>
</feature>
<dbReference type="PROSITE" id="PS50125">
    <property type="entry name" value="GUANYLATE_CYCLASE_2"/>
    <property type="match status" value="1"/>
</dbReference>
<keyword evidence="12 17" id="KW-0472">Membrane</keyword>
<dbReference type="SUPFAM" id="SSF55073">
    <property type="entry name" value="Nucleotide cyclase"/>
    <property type="match status" value="1"/>
</dbReference>
<evidence type="ECO:0000256" key="3">
    <source>
        <dbReference type="ARBA" id="ARBA00012201"/>
    </source>
</evidence>
<evidence type="ECO:0000256" key="2">
    <source>
        <dbReference type="ARBA" id="ARBA00004370"/>
    </source>
</evidence>
<evidence type="ECO:0000313" key="20">
    <source>
        <dbReference type="Proteomes" id="UP000192284"/>
    </source>
</evidence>